<gene>
    <name evidence="2" type="ORF">L249_5339</name>
</gene>
<dbReference type="AlphaFoldDB" id="A0A367L923"/>
<reference evidence="2 3" key="1">
    <citation type="journal article" date="2015" name="BMC Genomics">
        <title>Insights from the genome of Ophiocordyceps polyrhachis-furcata to pathogenicity and host specificity in insect fungi.</title>
        <authorList>
            <person name="Wichadakul D."/>
            <person name="Kobmoo N."/>
            <person name="Ingsriswang S."/>
            <person name="Tangphatsornruang S."/>
            <person name="Chantasingh D."/>
            <person name="Luangsa-ard J.J."/>
            <person name="Eurwilaichitr L."/>
        </authorList>
    </citation>
    <scope>NUCLEOTIDE SEQUENCE [LARGE SCALE GENOMIC DNA]</scope>
    <source>
        <strain evidence="2 3">BCC 54312</strain>
    </source>
</reference>
<feature type="region of interest" description="Disordered" evidence="1">
    <location>
        <begin position="58"/>
        <end position="115"/>
    </location>
</feature>
<name>A0A367L923_9HYPO</name>
<accession>A0A367L923</accession>
<dbReference type="Proteomes" id="UP000253664">
    <property type="component" value="Unassembled WGS sequence"/>
</dbReference>
<organism evidence="2 3">
    <name type="scientific">Ophiocordyceps polyrhachis-furcata BCC 54312</name>
    <dbReference type="NCBI Taxonomy" id="1330021"/>
    <lineage>
        <taxon>Eukaryota</taxon>
        <taxon>Fungi</taxon>
        <taxon>Dikarya</taxon>
        <taxon>Ascomycota</taxon>
        <taxon>Pezizomycotina</taxon>
        <taxon>Sordariomycetes</taxon>
        <taxon>Hypocreomycetidae</taxon>
        <taxon>Hypocreales</taxon>
        <taxon>Ophiocordycipitaceae</taxon>
        <taxon>Ophiocordyceps</taxon>
    </lineage>
</organism>
<evidence type="ECO:0000313" key="3">
    <source>
        <dbReference type="Proteomes" id="UP000253664"/>
    </source>
</evidence>
<feature type="compositionally biased region" description="Basic residues" evidence="1">
    <location>
        <begin position="63"/>
        <end position="76"/>
    </location>
</feature>
<protein>
    <submittedName>
        <fullName evidence="2">Uncharacterized protein</fullName>
    </submittedName>
</protein>
<sequence length="168" mass="18365">MVPACVCRRSALAESIIGYLPSMCERYGGSKYLPVTAPSILFSAIQFPVNYSSFPSTNGNGHCHGKAKKREKKKSYRWRDMTDPGRCATIDGPEKKKNQKPDANREKESKKKKIYSAEASSALQLAAAVSQPPDPSISRRPLASLIGKQAKKKKTESARATCAEQDTG</sequence>
<keyword evidence="3" id="KW-1185">Reference proteome</keyword>
<evidence type="ECO:0000256" key="1">
    <source>
        <dbReference type="SAM" id="MobiDB-lite"/>
    </source>
</evidence>
<feature type="region of interest" description="Disordered" evidence="1">
    <location>
        <begin position="146"/>
        <end position="168"/>
    </location>
</feature>
<proteinExistence type="predicted"/>
<evidence type="ECO:0000313" key="2">
    <source>
        <dbReference type="EMBL" id="RCI10925.1"/>
    </source>
</evidence>
<comment type="caution">
    <text evidence="2">The sequence shown here is derived from an EMBL/GenBank/DDBJ whole genome shotgun (WGS) entry which is preliminary data.</text>
</comment>
<feature type="compositionally biased region" description="Basic and acidic residues" evidence="1">
    <location>
        <begin position="92"/>
        <end position="109"/>
    </location>
</feature>
<dbReference type="EMBL" id="LKCN02000011">
    <property type="protein sequence ID" value="RCI10925.1"/>
    <property type="molecule type" value="Genomic_DNA"/>
</dbReference>